<dbReference type="SUPFAM" id="SSF53067">
    <property type="entry name" value="Actin-like ATPase domain"/>
    <property type="match status" value="1"/>
</dbReference>
<dbReference type="Gene3D" id="1.10.10.10">
    <property type="entry name" value="Winged helix-like DNA-binding domain superfamily/Winged helix DNA-binding domain"/>
    <property type="match status" value="1"/>
</dbReference>
<dbReference type="PANTHER" id="PTHR18964:SF149">
    <property type="entry name" value="BIFUNCTIONAL UDP-N-ACETYLGLUCOSAMINE 2-EPIMERASE_N-ACETYLMANNOSAMINE KINASE"/>
    <property type="match status" value="1"/>
</dbReference>
<organism evidence="4 5">
    <name type="scientific">Extibacter muris</name>
    <dbReference type="NCBI Taxonomy" id="1796622"/>
    <lineage>
        <taxon>Bacteria</taxon>
        <taxon>Bacillati</taxon>
        <taxon>Bacillota</taxon>
        <taxon>Clostridia</taxon>
        <taxon>Lachnospirales</taxon>
        <taxon>Lachnospiraceae</taxon>
        <taxon>Extibacter</taxon>
    </lineage>
</organism>
<dbReference type="AlphaFoldDB" id="A0A4R4FHC8"/>
<dbReference type="RefSeq" id="WP_132277031.1">
    <property type="nucleotide sequence ID" value="NZ_JAOBST010000067.1"/>
</dbReference>
<keyword evidence="3" id="KW-0119">Carbohydrate metabolism</keyword>
<proteinExistence type="inferred from homology"/>
<dbReference type="InterPro" id="IPR043129">
    <property type="entry name" value="ATPase_NBD"/>
</dbReference>
<dbReference type="SUPFAM" id="SSF46785">
    <property type="entry name" value="Winged helix' DNA-binding domain"/>
    <property type="match status" value="1"/>
</dbReference>
<dbReference type="GO" id="GO:0042732">
    <property type="term" value="P:D-xylose metabolic process"/>
    <property type="evidence" value="ECO:0007669"/>
    <property type="project" value="UniProtKB-KW"/>
</dbReference>
<dbReference type="Pfam" id="PF00480">
    <property type="entry name" value="ROK"/>
    <property type="match status" value="1"/>
</dbReference>
<keyword evidence="5" id="KW-1185">Reference proteome</keyword>
<sequence>MKKGGKPEDLGEANRMLILNCLRLNGSMSKADLARRLGMSFPAISANVKILIEQGHVRESGEGDNSLGRKSMLLSFNEEMGFVIGVDIGRFWIRVMVADLMGTVLGYVKAPAVSGGDAKELHDAVAEVIRQALAKSGKTEQDILCIGMGLPGVIRGDTILLAPYFPDIDLKAFKKRIAEEFETELILENSVNMGAIGEQAEGAGKGYGNFIVINYGVGVGSALVLNGKIYSGSHNAAGEIGYMVAEPMKLRGSFEEVGVLESIISKEKIEKFISHDNFQQEVERLVERYRADDLYVRSVLDEISINIGVTLINLCAALDLEAVIISGGLGTAFGNVFIDTWRSMLRNHIPFPPEIVLSKLDNKEGVLGAIHKSIEHLFTADSII</sequence>
<dbReference type="CDD" id="cd00090">
    <property type="entry name" value="HTH_ARSR"/>
    <property type="match status" value="1"/>
</dbReference>
<dbReference type="Gene3D" id="3.30.420.40">
    <property type="match status" value="2"/>
</dbReference>
<dbReference type="Pfam" id="PF13412">
    <property type="entry name" value="HTH_24"/>
    <property type="match status" value="1"/>
</dbReference>
<keyword evidence="3" id="KW-0859">Xylose metabolism</keyword>
<comment type="similarity">
    <text evidence="2">Belongs to the ROK (NagC/XylR) family.</text>
</comment>
<dbReference type="PANTHER" id="PTHR18964">
    <property type="entry name" value="ROK (REPRESSOR, ORF, KINASE) FAMILY"/>
    <property type="match status" value="1"/>
</dbReference>
<gene>
    <name evidence="4" type="ORF">E1963_08285</name>
</gene>
<protein>
    <submittedName>
        <fullName evidence="4">ROK family transcriptional regulator</fullName>
    </submittedName>
</protein>
<dbReference type="CDD" id="cd23763">
    <property type="entry name" value="ASKHA_ATPase_ROK"/>
    <property type="match status" value="1"/>
</dbReference>
<dbReference type="InterPro" id="IPR036388">
    <property type="entry name" value="WH-like_DNA-bd_sf"/>
</dbReference>
<dbReference type="InterPro" id="IPR036390">
    <property type="entry name" value="WH_DNA-bd_sf"/>
</dbReference>
<evidence type="ECO:0000256" key="1">
    <source>
        <dbReference type="ARBA" id="ARBA00002486"/>
    </source>
</evidence>
<accession>A0A4R4FHC8</accession>
<comment type="caution">
    <text evidence="4">The sequence shown here is derived from an EMBL/GenBank/DDBJ whole genome shotgun (WGS) entry which is preliminary data.</text>
</comment>
<name>A0A4R4FHC8_9FIRM</name>
<reference evidence="4 5" key="1">
    <citation type="journal article" date="2016" name="Nat. Microbiol.">
        <title>The Mouse Intestinal Bacterial Collection (miBC) provides host-specific insight into cultured diversity and functional potential of the gut microbiota.</title>
        <authorList>
            <person name="Lagkouvardos I."/>
            <person name="Pukall R."/>
            <person name="Abt B."/>
            <person name="Foesel B.U."/>
            <person name="Meier-Kolthoff J.P."/>
            <person name="Kumar N."/>
            <person name="Bresciani A."/>
            <person name="Martinez I."/>
            <person name="Just S."/>
            <person name="Ziegler C."/>
            <person name="Brugiroux S."/>
            <person name="Garzetti D."/>
            <person name="Wenning M."/>
            <person name="Bui T.P."/>
            <person name="Wang J."/>
            <person name="Hugenholtz F."/>
            <person name="Plugge C.M."/>
            <person name="Peterson D.A."/>
            <person name="Hornef M.W."/>
            <person name="Baines J.F."/>
            <person name="Smidt H."/>
            <person name="Walter J."/>
            <person name="Kristiansen K."/>
            <person name="Nielsen H.B."/>
            <person name="Haller D."/>
            <person name="Overmann J."/>
            <person name="Stecher B."/>
            <person name="Clavel T."/>
        </authorList>
    </citation>
    <scope>NUCLEOTIDE SEQUENCE [LARGE SCALE GENOMIC DNA]</scope>
    <source>
        <strain evidence="4 5">DSM 28560</strain>
    </source>
</reference>
<evidence type="ECO:0000313" key="5">
    <source>
        <dbReference type="Proteomes" id="UP000295710"/>
    </source>
</evidence>
<evidence type="ECO:0000256" key="3">
    <source>
        <dbReference type="ARBA" id="ARBA00022629"/>
    </source>
</evidence>
<dbReference type="EMBL" id="SMMX01000005">
    <property type="protein sequence ID" value="TDA22206.1"/>
    <property type="molecule type" value="Genomic_DNA"/>
</dbReference>
<evidence type="ECO:0000313" key="4">
    <source>
        <dbReference type="EMBL" id="TDA22206.1"/>
    </source>
</evidence>
<evidence type="ECO:0000256" key="2">
    <source>
        <dbReference type="ARBA" id="ARBA00006479"/>
    </source>
</evidence>
<dbReference type="Proteomes" id="UP000295710">
    <property type="component" value="Unassembled WGS sequence"/>
</dbReference>
<dbReference type="InterPro" id="IPR011991">
    <property type="entry name" value="ArsR-like_HTH"/>
</dbReference>
<comment type="function">
    <text evidence="1">Transcriptional repressor of xylose-utilizing enzymes.</text>
</comment>
<dbReference type="InterPro" id="IPR000600">
    <property type="entry name" value="ROK"/>
</dbReference>